<accession>A0A0L0GE64</accession>
<dbReference type="GeneID" id="25901085"/>
<dbReference type="InterPro" id="IPR032421">
    <property type="entry name" value="PMT_4TMC"/>
</dbReference>
<keyword evidence="1" id="KW-0472">Membrane</keyword>
<dbReference type="eggNOG" id="KOG3359">
    <property type="taxonomic scope" value="Eukaryota"/>
</dbReference>
<dbReference type="EMBL" id="KQ241615">
    <property type="protein sequence ID" value="KNC87300.1"/>
    <property type="molecule type" value="Genomic_DNA"/>
</dbReference>
<evidence type="ECO:0000259" key="2">
    <source>
        <dbReference type="Pfam" id="PF16192"/>
    </source>
</evidence>
<keyword evidence="1" id="KW-1133">Transmembrane helix</keyword>
<evidence type="ECO:0000313" key="4">
    <source>
        <dbReference type="Proteomes" id="UP000054560"/>
    </source>
</evidence>
<dbReference type="InterPro" id="IPR036300">
    <property type="entry name" value="MIR_dom_sf"/>
</dbReference>
<dbReference type="Pfam" id="PF16192">
    <property type="entry name" value="PMT_4TMC"/>
    <property type="match status" value="1"/>
</dbReference>
<feature type="domain" description="Protein O-mannosyl-transferase C-terminal four TM" evidence="2">
    <location>
        <begin position="72"/>
        <end position="262"/>
    </location>
</feature>
<dbReference type="InterPro" id="IPR027005">
    <property type="entry name" value="PMT-like"/>
</dbReference>
<gene>
    <name evidence="3" type="ORF">SARC_00581</name>
</gene>
<dbReference type="PANTHER" id="PTHR10050">
    <property type="entry name" value="DOLICHYL-PHOSPHATE-MANNOSE--PROTEIN MANNOSYLTRANSFERASE"/>
    <property type="match status" value="1"/>
</dbReference>
<sequence>MLIHEITGCALSMSEEELPDWGHRNGEVLCAPVGQRRMDLQTFTLDDFVRERGKEVNLKPPVKDRSGLWTSIKDVWQIQKIAWEANMRLTGSHPYESRPHAWPTLMGGVSYWQNRDKMTQIYLLGNPAIFYSVLLAPIVYVLWLCVWAIRRKRGFVDMDGEKERKFLMAAFLWLGWALHYVPFYFMHRQLFFHHYLPAHYFMILAFGAFMDIFLGVFRSARVRVAAVALLLCAYAWYFHLFASLVYGNVDRSVNDRRWQKKWNYI</sequence>
<keyword evidence="4" id="KW-1185">Reference proteome</keyword>
<dbReference type="Proteomes" id="UP000054560">
    <property type="component" value="Unassembled WGS sequence"/>
</dbReference>
<evidence type="ECO:0000313" key="3">
    <source>
        <dbReference type="EMBL" id="KNC87300.1"/>
    </source>
</evidence>
<keyword evidence="1" id="KW-0812">Transmembrane</keyword>
<proteinExistence type="predicted"/>
<dbReference type="PANTHER" id="PTHR10050:SF46">
    <property type="entry name" value="PROTEIN O-MANNOSYL-TRANSFERASE 2"/>
    <property type="match status" value="1"/>
</dbReference>
<dbReference type="RefSeq" id="XP_014161202.1">
    <property type="nucleotide sequence ID" value="XM_014305727.1"/>
</dbReference>
<feature type="transmembrane region" description="Helical" evidence="1">
    <location>
        <begin position="166"/>
        <end position="186"/>
    </location>
</feature>
<reference evidence="3 4" key="1">
    <citation type="submission" date="2011-02" db="EMBL/GenBank/DDBJ databases">
        <title>The Genome Sequence of Sphaeroforma arctica JP610.</title>
        <authorList>
            <consortium name="The Broad Institute Genome Sequencing Platform"/>
            <person name="Russ C."/>
            <person name="Cuomo C."/>
            <person name="Young S.K."/>
            <person name="Zeng Q."/>
            <person name="Gargeya S."/>
            <person name="Alvarado L."/>
            <person name="Berlin A."/>
            <person name="Chapman S.B."/>
            <person name="Chen Z."/>
            <person name="Freedman E."/>
            <person name="Gellesch M."/>
            <person name="Goldberg J."/>
            <person name="Griggs A."/>
            <person name="Gujja S."/>
            <person name="Heilman E."/>
            <person name="Heiman D."/>
            <person name="Howarth C."/>
            <person name="Mehta T."/>
            <person name="Neiman D."/>
            <person name="Pearson M."/>
            <person name="Roberts A."/>
            <person name="Saif S."/>
            <person name="Shea T."/>
            <person name="Shenoy N."/>
            <person name="Sisk P."/>
            <person name="Stolte C."/>
            <person name="Sykes S."/>
            <person name="White J."/>
            <person name="Yandava C."/>
            <person name="Burger G."/>
            <person name="Gray M.W."/>
            <person name="Holland P.W.H."/>
            <person name="King N."/>
            <person name="Lang F.B.F."/>
            <person name="Roger A.J."/>
            <person name="Ruiz-Trillo I."/>
            <person name="Haas B."/>
            <person name="Nusbaum C."/>
            <person name="Birren B."/>
        </authorList>
    </citation>
    <scope>NUCLEOTIDE SEQUENCE [LARGE SCALE GENOMIC DNA]</scope>
    <source>
        <strain evidence="3 4">JP610</strain>
    </source>
</reference>
<dbReference type="STRING" id="667725.A0A0L0GE64"/>
<feature type="transmembrane region" description="Helical" evidence="1">
    <location>
        <begin position="128"/>
        <end position="146"/>
    </location>
</feature>
<organism evidence="3 4">
    <name type="scientific">Sphaeroforma arctica JP610</name>
    <dbReference type="NCBI Taxonomy" id="667725"/>
    <lineage>
        <taxon>Eukaryota</taxon>
        <taxon>Ichthyosporea</taxon>
        <taxon>Ichthyophonida</taxon>
        <taxon>Sphaeroforma</taxon>
    </lineage>
</organism>
<name>A0A0L0GE64_9EUKA</name>
<feature type="transmembrane region" description="Helical" evidence="1">
    <location>
        <begin position="224"/>
        <end position="246"/>
    </location>
</feature>
<protein>
    <recommendedName>
        <fullName evidence="2">Protein O-mannosyl-transferase C-terminal four TM domain-containing protein</fullName>
    </recommendedName>
</protein>
<feature type="transmembrane region" description="Helical" evidence="1">
    <location>
        <begin position="198"/>
        <end position="217"/>
    </location>
</feature>
<dbReference type="OrthoDB" id="292747at2759"/>
<dbReference type="AlphaFoldDB" id="A0A0L0GE64"/>
<dbReference type="SUPFAM" id="SSF82109">
    <property type="entry name" value="MIR domain"/>
    <property type="match status" value="1"/>
</dbReference>
<evidence type="ECO:0000256" key="1">
    <source>
        <dbReference type="SAM" id="Phobius"/>
    </source>
</evidence>